<organism evidence="6 7">
    <name type="scientific">Methylopila jiangsuensis</name>
    <dbReference type="NCBI Taxonomy" id="586230"/>
    <lineage>
        <taxon>Bacteria</taxon>
        <taxon>Pseudomonadati</taxon>
        <taxon>Pseudomonadota</taxon>
        <taxon>Alphaproteobacteria</taxon>
        <taxon>Hyphomicrobiales</taxon>
        <taxon>Methylopilaceae</taxon>
        <taxon>Methylopila</taxon>
    </lineage>
</organism>
<name>A0A9W6JD88_9HYPH</name>
<dbReference type="AlphaFoldDB" id="A0A9W6JD88"/>
<dbReference type="InterPro" id="IPR036390">
    <property type="entry name" value="WH_DNA-bd_sf"/>
</dbReference>
<dbReference type="Gene3D" id="3.40.190.10">
    <property type="entry name" value="Periplasmic binding protein-like II"/>
    <property type="match status" value="2"/>
</dbReference>
<evidence type="ECO:0000256" key="2">
    <source>
        <dbReference type="ARBA" id="ARBA00023015"/>
    </source>
</evidence>
<comment type="similarity">
    <text evidence="1">Belongs to the LysR transcriptional regulatory family.</text>
</comment>
<dbReference type="Pfam" id="PF00126">
    <property type="entry name" value="HTH_1"/>
    <property type="match status" value="1"/>
</dbReference>
<dbReference type="GO" id="GO:0003677">
    <property type="term" value="F:DNA binding"/>
    <property type="evidence" value="ECO:0007669"/>
    <property type="project" value="UniProtKB-KW"/>
</dbReference>
<dbReference type="PROSITE" id="PS50931">
    <property type="entry name" value="HTH_LYSR"/>
    <property type="match status" value="1"/>
</dbReference>
<dbReference type="PANTHER" id="PTHR30579:SF7">
    <property type="entry name" value="HTH-TYPE TRANSCRIPTIONAL REGULATOR LRHA-RELATED"/>
    <property type="match status" value="1"/>
</dbReference>
<dbReference type="InterPro" id="IPR036388">
    <property type="entry name" value="WH-like_DNA-bd_sf"/>
</dbReference>
<dbReference type="FunFam" id="1.10.10.10:FF:000001">
    <property type="entry name" value="LysR family transcriptional regulator"/>
    <property type="match status" value="1"/>
</dbReference>
<comment type="caution">
    <text evidence="6">The sequence shown here is derived from an EMBL/GenBank/DDBJ whole genome shotgun (WGS) entry which is preliminary data.</text>
</comment>
<evidence type="ECO:0000259" key="5">
    <source>
        <dbReference type="PROSITE" id="PS50931"/>
    </source>
</evidence>
<reference evidence="6" key="1">
    <citation type="journal article" date="2014" name="Int. J. Syst. Evol. Microbiol.">
        <title>Complete genome sequence of Corynebacterium casei LMG S-19264T (=DSM 44701T), isolated from a smear-ripened cheese.</title>
        <authorList>
            <consortium name="US DOE Joint Genome Institute (JGI-PGF)"/>
            <person name="Walter F."/>
            <person name="Albersmeier A."/>
            <person name="Kalinowski J."/>
            <person name="Ruckert C."/>
        </authorList>
    </citation>
    <scope>NUCLEOTIDE SEQUENCE</scope>
    <source>
        <strain evidence="6">VKM B-2555</strain>
    </source>
</reference>
<dbReference type="EMBL" id="BSFK01000005">
    <property type="protein sequence ID" value="GLK75435.1"/>
    <property type="molecule type" value="Genomic_DNA"/>
</dbReference>
<dbReference type="InterPro" id="IPR005119">
    <property type="entry name" value="LysR_subst-bd"/>
</dbReference>
<dbReference type="RefSeq" id="WP_271203386.1">
    <property type="nucleotide sequence ID" value="NZ_BSFK01000005.1"/>
</dbReference>
<evidence type="ECO:0000256" key="1">
    <source>
        <dbReference type="ARBA" id="ARBA00009437"/>
    </source>
</evidence>
<dbReference type="SUPFAM" id="SSF53850">
    <property type="entry name" value="Periplasmic binding protein-like II"/>
    <property type="match status" value="1"/>
</dbReference>
<keyword evidence="3" id="KW-0238">DNA-binding</keyword>
<dbReference type="SUPFAM" id="SSF46785">
    <property type="entry name" value="Winged helix' DNA-binding domain"/>
    <property type="match status" value="1"/>
</dbReference>
<accession>A0A9W6JD88</accession>
<sequence>MTRHFDLDALATLVAVADTGGFTAAAQRLGRTQSAVSAKIAGLETDLGHRLMERGRGGATPTEAGSVLLGYARRLLQVEDEARLALGGQSLQGRVRLGIPDDYVEPFSSLLLGRFVSAHPMVQLEVRCDISVRLERELAHAAIDVAVVTRDPDKPAGELLRYEPLVWCAPRDQRPELLDPLPLAMFSEGCRFRNVILSGLESSGRAWRIAYASSSLQGVLSAVSAGFAVACVAESSVPAGWRRLGPEDGLPALPPAEIGLIVRPDAGVASRSLAAAIRGALSRIDRAA</sequence>
<dbReference type="Gene3D" id="1.10.10.10">
    <property type="entry name" value="Winged helix-like DNA-binding domain superfamily/Winged helix DNA-binding domain"/>
    <property type="match status" value="1"/>
</dbReference>
<evidence type="ECO:0000313" key="6">
    <source>
        <dbReference type="EMBL" id="GLK75435.1"/>
    </source>
</evidence>
<evidence type="ECO:0000256" key="3">
    <source>
        <dbReference type="ARBA" id="ARBA00023125"/>
    </source>
</evidence>
<dbReference type="GO" id="GO:0003700">
    <property type="term" value="F:DNA-binding transcription factor activity"/>
    <property type="evidence" value="ECO:0007669"/>
    <property type="project" value="InterPro"/>
</dbReference>
<reference evidence="6" key="2">
    <citation type="submission" date="2023-01" db="EMBL/GenBank/DDBJ databases">
        <authorList>
            <person name="Sun Q."/>
            <person name="Evtushenko L."/>
        </authorList>
    </citation>
    <scope>NUCLEOTIDE SEQUENCE</scope>
    <source>
        <strain evidence="6">VKM B-2555</strain>
    </source>
</reference>
<gene>
    <name evidence="6" type="ORF">GCM10008171_06890</name>
</gene>
<feature type="domain" description="HTH lysR-type" evidence="5">
    <location>
        <begin position="5"/>
        <end position="62"/>
    </location>
</feature>
<dbReference type="Pfam" id="PF03466">
    <property type="entry name" value="LysR_substrate"/>
    <property type="match status" value="1"/>
</dbReference>
<dbReference type="InterPro" id="IPR000847">
    <property type="entry name" value="LysR_HTH_N"/>
</dbReference>
<dbReference type="PRINTS" id="PR00039">
    <property type="entry name" value="HTHLYSR"/>
</dbReference>
<dbReference type="Proteomes" id="UP001143364">
    <property type="component" value="Unassembled WGS sequence"/>
</dbReference>
<protein>
    <submittedName>
        <fullName evidence="6">Transcriptional regulator</fullName>
    </submittedName>
</protein>
<evidence type="ECO:0000256" key="4">
    <source>
        <dbReference type="ARBA" id="ARBA00023163"/>
    </source>
</evidence>
<evidence type="ECO:0000313" key="7">
    <source>
        <dbReference type="Proteomes" id="UP001143364"/>
    </source>
</evidence>
<keyword evidence="7" id="KW-1185">Reference proteome</keyword>
<dbReference type="InterPro" id="IPR050176">
    <property type="entry name" value="LTTR"/>
</dbReference>
<proteinExistence type="inferred from homology"/>
<keyword evidence="4" id="KW-0804">Transcription</keyword>
<keyword evidence="2" id="KW-0805">Transcription regulation</keyword>
<dbReference type="PANTHER" id="PTHR30579">
    <property type="entry name" value="TRANSCRIPTIONAL REGULATOR"/>
    <property type="match status" value="1"/>
</dbReference>